<organism evidence="1 2">
    <name type="scientific">Hypocrea virens (strain Gv29-8 / FGSC 10586)</name>
    <name type="common">Gliocladium virens</name>
    <name type="synonym">Trichoderma virens</name>
    <dbReference type="NCBI Taxonomy" id="413071"/>
    <lineage>
        <taxon>Eukaryota</taxon>
        <taxon>Fungi</taxon>
        <taxon>Dikarya</taxon>
        <taxon>Ascomycota</taxon>
        <taxon>Pezizomycotina</taxon>
        <taxon>Sordariomycetes</taxon>
        <taxon>Hypocreomycetidae</taxon>
        <taxon>Hypocreales</taxon>
        <taxon>Hypocreaceae</taxon>
        <taxon>Trichoderma</taxon>
    </lineage>
</organism>
<dbReference type="GeneID" id="25791811"/>
<reference evidence="1 2" key="1">
    <citation type="journal article" date="2011" name="Genome Biol.">
        <title>Comparative genome sequence analysis underscores mycoparasitism as the ancestral life style of Trichoderma.</title>
        <authorList>
            <person name="Kubicek C.P."/>
            <person name="Herrera-Estrella A."/>
            <person name="Seidl-Seiboth V."/>
            <person name="Martinez D.A."/>
            <person name="Druzhinina I.S."/>
            <person name="Thon M."/>
            <person name="Zeilinger S."/>
            <person name="Casas-Flores S."/>
            <person name="Horwitz B.A."/>
            <person name="Mukherjee P.K."/>
            <person name="Mukherjee M."/>
            <person name="Kredics L."/>
            <person name="Alcaraz L.D."/>
            <person name="Aerts A."/>
            <person name="Antal Z."/>
            <person name="Atanasova L."/>
            <person name="Cervantes-Badillo M.G."/>
            <person name="Challacombe J."/>
            <person name="Chertkov O."/>
            <person name="McCluskey K."/>
            <person name="Coulpier F."/>
            <person name="Deshpande N."/>
            <person name="von Doehren H."/>
            <person name="Ebbole D.J."/>
            <person name="Esquivel-Naranjo E.U."/>
            <person name="Fekete E."/>
            <person name="Flipphi M."/>
            <person name="Glaser F."/>
            <person name="Gomez-Rodriguez E.Y."/>
            <person name="Gruber S."/>
            <person name="Han C."/>
            <person name="Henrissat B."/>
            <person name="Hermosa R."/>
            <person name="Hernandez-Onate M."/>
            <person name="Karaffa L."/>
            <person name="Kosti I."/>
            <person name="Le Crom S."/>
            <person name="Lindquist E."/>
            <person name="Lucas S."/>
            <person name="Luebeck M."/>
            <person name="Luebeck P.S."/>
            <person name="Margeot A."/>
            <person name="Metz B."/>
            <person name="Misra M."/>
            <person name="Nevalainen H."/>
            <person name="Omann M."/>
            <person name="Packer N."/>
            <person name="Perrone G."/>
            <person name="Uresti-Rivera E.E."/>
            <person name="Salamov A."/>
            <person name="Schmoll M."/>
            <person name="Seiboth B."/>
            <person name="Shapiro H."/>
            <person name="Sukno S."/>
            <person name="Tamayo-Ramos J.A."/>
            <person name="Tisch D."/>
            <person name="Wiest A."/>
            <person name="Wilkinson H.H."/>
            <person name="Zhang M."/>
            <person name="Coutinho P.M."/>
            <person name="Kenerley C.M."/>
            <person name="Monte E."/>
            <person name="Baker S.E."/>
            <person name="Grigoriev I.V."/>
        </authorList>
    </citation>
    <scope>NUCLEOTIDE SEQUENCE [LARGE SCALE GENOMIC DNA]</scope>
    <source>
        <strain evidence="2">Gv29-8 / FGSC 10586</strain>
    </source>
</reference>
<dbReference type="GO" id="GO:0004497">
    <property type="term" value="F:monooxygenase activity"/>
    <property type="evidence" value="ECO:0007669"/>
    <property type="project" value="InterPro"/>
</dbReference>
<accession>G9MYA3</accession>
<dbReference type="STRING" id="413071.G9MYA3"/>
<dbReference type="AlphaFoldDB" id="G9MYA3"/>
<dbReference type="InterPro" id="IPR001128">
    <property type="entry name" value="Cyt_P450"/>
</dbReference>
<dbReference type="eggNOG" id="KOG0684">
    <property type="taxonomic scope" value="Eukaryota"/>
</dbReference>
<dbReference type="OrthoDB" id="3366823at2759"/>
<comment type="caution">
    <text evidence="1">The sequence shown here is derived from an EMBL/GenBank/DDBJ whole genome shotgun (WGS) entry which is preliminary data.</text>
</comment>
<dbReference type="VEuPathDB" id="FungiDB:TRIVIDRAFT_223842"/>
<dbReference type="Proteomes" id="UP000007115">
    <property type="component" value="Unassembled WGS sequence"/>
</dbReference>
<name>G9MYA3_HYPVG</name>
<dbReference type="InParanoid" id="G9MYA3"/>
<sequence length="189" mass="21410">MTGNNTNGSGLHPFALYRLYAWTIRRIAERGQLLHVFVYGSLPTANHRVRLSRLSHECPLPESSLLEIFRLVEELTSIRNASKPMKVPDGNYEHHLKLGTWLSTPQTLLQSDTSIFPDPSTFIPDRFIETDKETGSRVARYGELEPWGSGSAVCRGRTFAEKEFMDIAACFITLWDMEKMPKAHGSSRV</sequence>
<dbReference type="RefSeq" id="XP_013954721.1">
    <property type="nucleotide sequence ID" value="XM_014099246.1"/>
</dbReference>
<dbReference type="PANTHER" id="PTHR24306">
    <property type="match status" value="1"/>
</dbReference>
<evidence type="ECO:0000313" key="1">
    <source>
        <dbReference type="EMBL" id="EHK20525.1"/>
    </source>
</evidence>
<dbReference type="PANTHER" id="PTHR24306:SF8">
    <property type="entry name" value="P450, PUTATIVE (EUROFUNG)-RELATED"/>
    <property type="match status" value="1"/>
</dbReference>
<gene>
    <name evidence="1" type="ORF">TRIVIDRAFT_223842</name>
</gene>
<dbReference type="HOGENOM" id="CLU_1434624_0_0_1"/>
<protein>
    <recommendedName>
        <fullName evidence="3">Cytochrome P450</fullName>
    </recommendedName>
</protein>
<dbReference type="GO" id="GO:0020037">
    <property type="term" value="F:heme binding"/>
    <property type="evidence" value="ECO:0007669"/>
    <property type="project" value="InterPro"/>
</dbReference>
<evidence type="ECO:0008006" key="3">
    <source>
        <dbReference type="Google" id="ProtNLM"/>
    </source>
</evidence>
<dbReference type="GO" id="GO:0005506">
    <property type="term" value="F:iron ion binding"/>
    <property type="evidence" value="ECO:0007669"/>
    <property type="project" value="InterPro"/>
</dbReference>
<dbReference type="Pfam" id="PF00067">
    <property type="entry name" value="p450"/>
    <property type="match status" value="1"/>
</dbReference>
<dbReference type="EMBL" id="ABDF02000079">
    <property type="protein sequence ID" value="EHK20525.1"/>
    <property type="molecule type" value="Genomic_DNA"/>
</dbReference>
<evidence type="ECO:0000313" key="2">
    <source>
        <dbReference type="Proteomes" id="UP000007115"/>
    </source>
</evidence>
<dbReference type="InterPro" id="IPR036396">
    <property type="entry name" value="Cyt_P450_sf"/>
</dbReference>
<dbReference type="SUPFAM" id="SSF48264">
    <property type="entry name" value="Cytochrome P450"/>
    <property type="match status" value="1"/>
</dbReference>
<dbReference type="Gene3D" id="1.10.630.10">
    <property type="entry name" value="Cytochrome P450"/>
    <property type="match status" value="1"/>
</dbReference>
<proteinExistence type="predicted"/>
<dbReference type="GO" id="GO:0016705">
    <property type="term" value="F:oxidoreductase activity, acting on paired donors, with incorporation or reduction of molecular oxygen"/>
    <property type="evidence" value="ECO:0007669"/>
    <property type="project" value="InterPro"/>
</dbReference>
<keyword evidence="2" id="KW-1185">Reference proteome</keyword>